<accession>R4Z3S6</accession>
<dbReference type="eggNOG" id="COG2267">
    <property type="taxonomic scope" value="Bacteria"/>
</dbReference>
<comment type="caution">
    <text evidence="3">The sequence shown here is derived from an EMBL/GenBank/DDBJ whole genome shotgun (WGS) entry which is preliminary data.</text>
</comment>
<keyword evidence="1" id="KW-0812">Transmembrane</keyword>
<dbReference type="PRINTS" id="PR00111">
    <property type="entry name" value="ABHYDROLASE"/>
</dbReference>
<keyword evidence="1" id="KW-0472">Membrane</keyword>
<dbReference type="STRING" id="1229780.BN381_70062"/>
<dbReference type="InterPro" id="IPR050266">
    <property type="entry name" value="AB_hydrolase_sf"/>
</dbReference>
<dbReference type="InterPro" id="IPR029058">
    <property type="entry name" value="AB_hydrolase_fold"/>
</dbReference>
<dbReference type="HOGENOM" id="CLU_020336_50_5_11"/>
<dbReference type="Proteomes" id="UP000018291">
    <property type="component" value="Unassembled WGS sequence"/>
</dbReference>
<evidence type="ECO:0000259" key="2">
    <source>
        <dbReference type="Pfam" id="PF00561"/>
    </source>
</evidence>
<gene>
    <name evidence="3" type="ORF">BN381_70062</name>
</gene>
<organism evidence="3 4">
    <name type="scientific">Candidatus Neomicrothrix parvicella RN1</name>
    <dbReference type="NCBI Taxonomy" id="1229780"/>
    <lineage>
        <taxon>Bacteria</taxon>
        <taxon>Bacillati</taxon>
        <taxon>Actinomycetota</taxon>
        <taxon>Acidimicrobiia</taxon>
        <taxon>Acidimicrobiales</taxon>
        <taxon>Microthrixaceae</taxon>
        <taxon>Candidatus Neomicrothrix</taxon>
    </lineage>
</organism>
<feature type="transmembrane region" description="Helical" evidence="1">
    <location>
        <begin position="6"/>
        <end position="26"/>
    </location>
</feature>
<keyword evidence="4" id="KW-1185">Reference proteome</keyword>
<dbReference type="Pfam" id="PF00561">
    <property type="entry name" value="Abhydrolase_1"/>
    <property type="match status" value="1"/>
</dbReference>
<proteinExistence type="predicted"/>
<feature type="domain" description="AB hydrolase-1" evidence="2">
    <location>
        <begin position="72"/>
        <end position="309"/>
    </location>
</feature>
<dbReference type="OrthoDB" id="8680283at2"/>
<evidence type="ECO:0000313" key="3">
    <source>
        <dbReference type="EMBL" id="CCM65363.1"/>
    </source>
</evidence>
<protein>
    <recommendedName>
        <fullName evidence="2">AB hydrolase-1 domain-containing protein</fullName>
    </recommendedName>
</protein>
<evidence type="ECO:0000256" key="1">
    <source>
        <dbReference type="SAM" id="Phobius"/>
    </source>
</evidence>
<dbReference type="GO" id="GO:0003824">
    <property type="term" value="F:catalytic activity"/>
    <property type="evidence" value="ECO:0007669"/>
    <property type="project" value="UniProtKB-ARBA"/>
</dbReference>
<name>R4Z3S6_9ACTN</name>
<dbReference type="InterPro" id="IPR000073">
    <property type="entry name" value="AB_hydrolase_1"/>
</dbReference>
<dbReference type="SUPFAM" id="SSF53474">
    <property type="entry name" value="alpha/beta-Hydrolases"/>
    <property type="match status" value="1"/>
</dbReference>
<dbReference type="RefSeq" id="WP_012230033.1">
    <property type="nucleotide sequence ID" value="NZ_HG422565.1"/>
</dbReference>
<dbReference type="AlphaFoldDB" id="R4Z3S6"/>
<dbReference type="PANTHER" id="PTHR43798">
    <property type="entry name" value="MONOACYLGLYCEROL LIPASE"/>
    <property type="match status" value="1"/>
</dbReference>
<evidence type="ECO:0000313" key="4">
    <source>
        <dbReference type="Proteomes" id="UP000018291"/>
    </source>
</evidence>
<keyword evidence="1" id="KW-1133">Transmembrane helix</keyword>
<sequence>MDRRTVGLAAGVVGVAAIATAVGLRLGGRRVRTRERPDIDPLLEPPTGLTHHEVPTSDGAILHVVEAGRGRPLVLLHGVTLQWWTWNPLFHLLSDRFRVIAWDMRGHGRSTTGHDGVTLDAIGRDLAEVLDHLNATDAIVMGHSMGGMALGRYAVDHRKHCLEHTSGLVFLATAATELTPHRVTPYLGAGAGALAGIAARSDLPVEHLWRPGDVSASLVRIAFGKNPSGVAIEAVRQMIVEVPAATSIEAGRSILAHDLTDSLARYEGPALVIVGANDHLTAPRLARRLAALIPQAELVELPDVGHQVMQEAPRRLAQLIETFAATARAAHPRPATSPA</sequence>
<reference evidence="3 4" key="1">
    <citation type="journal article" date="2013" name="ISME J.">
        <title>Metabolic model for the filamentous 'Candidatus Microthrix parvicella' based on genomic and metagenomic analyses.</title>
        <authorList>
            <person name="Jon McIlroy S."/>
            <person name="Kristiansen R."/>
            <person name="Albertsen M."/>
            <person name="Michael Karst S."/>
            <person name="Rossetti S."/>
            <person name="Lund Nielsen J."/>
            <person name="Tandoi V."/>
            <person name="James Seviour R."/>
            <person name="Nielsen P.H."/>
        </authorList>
    </citation>
    <scope>NUCLEOTIDE SEQUENCE [LARGE SCALE GENOMIC DNA]</scope>
    <source>
        <strain evidence="3 4">RN1</strain>
    </source>
</reference>
<dbReference type="EMBL" id="CANL01000067">
    <property type="protein sequence ID" value="CCM65363.1"/>
    <property type="molecule type" value="Genomic_DNA"/>
</dbReference>
<dbReference type="Gene3D" id="3.40.50.1820">
    <property type="entry name" value="alpha/beta hydrolase"/>
    <property type="match status" value="1"/>
</dbReference>